<dbReference type="Gene3D" id="3.40.50.300">
    <property type="entry name" value="P-loop containing nucleotide triphosphate hydrolases"/>
    <property type="match status" value="1"/>
</dbReference>
<dbReference type="AlphaFoldDB" id="A0A0D2I2V2"/>
<dbReference type="InterPro" id="IPR003593">
    <property type="entry name" value="AAA+_ATPase"/>
</dbReference>
<dbReference type="InterPro" id="IPR003439">
    <property type="entry name" value="ABC_transporter-like_ATP-bd"/>
</dbReference>
<sequence length="249" mass="28229">MTSILDIQNVTKIYNDKHKIVRALDGVSLSIQPGEIFGLLGANGAGKTTLSSILATLHPVTSGDVLYNGISIYKDLLRYRRALGFCPQHQNLDPFLTVQENLIFAGKYFLLPKNLIQERVSRLLQELELERYANFNVNELSGGTRQRVLIGRALVHEPAVVILDEPTVGLDPDIRRKLWNHILRLKEQGITVILTTHYLDEAEVLSDRICVLRKGKIHTLESVKTLRERHNMARLEDIFLSLMQEDGLE</sequence>
<keyword evidence="5" id="KW-1185">Reference proteome</keyword>
<dbReference type="PANTHER" id="PTHR43038:SF3">
    <property type="entry name" value="ABC TRANSPORTER G FAMILY MEMBER 20 ISOFORM X1"/>
    <property type="match status" value="1"/>
</dbReference>
<protein>
    <recommendedName>
        <fullName evidence="3">ABC transporter domain-containing protein</fullName>
    </recommendedName>
</protein>
<keyword evidence="1" id="KW-0547">Nucleotide-binding</keyword>
<keyword evidence="2" id="KW-0067">ATP-binding</keyword>
<evidence type="ECO:0000256" key="1">
    <source>
        <dbReference type="ARBA" id="ARBA00022741"/>
    </source>
</evidence>
<organism evidence="4 5">
    <name type="scientific">candidate division TM6 bacterium JCVI TM6SC1</name>
    <dbReference type="NCBI Taxonomy" id="1306947"/>
    <lineage>
        <taxon>Bacteria</taxon>
        <taxon>Candidatus Babelota</taxon>
        <taxon>Vermiphilus</taxon>
    </lineage>
</organism>
<dbReference type="GO" id="GO:0016887">
    <property type="term" value="F:ATP hydrolysis activity"/>
    <property type="evidence" value="ECO:0007669"/>
    <property type="project" value="InterPro"/>
</dbReference>
<evidence type="ECO:0000313" key="4">
    <source>
        <dbReference type="EMBL" id="KIX85525.1"/>
    </source>
</evidence>
<feature type="domain" description="ABC transporter" evidence="3">
    <location>
        <begin position="5"/>
        <end position="239"/>
    </location>
</feature>
<dbReference type="SUPFAM" id="SSF52540">
    <property type="entry name" value="P-loop containing nucleoside triphosphate hydrolases"/>
    <property type="match status" value="1"/>
</dbReference>
<gene>
    <name evidence="4" type="ORF">J120_00950</name>
</gene>
<proteinExistence type="predicted"/>
<evidence type="ECO:0000259" key="3">
    <source>
        <dbReference type="PROSITE" id="PS50893"/>
    </source>
</evidence>
<evidence type="ECO:0000313" key="5">
    <source>
        <dbReference type="Proteomes" id="UP000032214"/>
    </source>
</evidence>
<dbReference type="CDD" id="cd03263">
    <property type="entry name" value="ABC_subfamily_A"/>
    <property type="match status" value="1"/>
</dbReference>
<dbReference type="EMBL" id="ARQD01000001">
    <property type="protein sequence ID" value="KIX85525.1"/>
    <property type="molecule type" value="Genomic_DNA"/>
</dbReference>
<dbReference type="InterPro" id="IPR027417">
    <property type="entry name" value="P-loop_NTPase"/>
</dbReference>
<reference evidence="4 5" key="1">
    <citation type="journal article" date="2013" name="Proc. Natl. Acad. Sci. U.S.A.">
        <title>Candidate phylum TM6 genome recovered from a hospital sink biofilm provides genomic insights into this uncultivated phylum.</title>
        <authorList>
            <person name="McLean J.S."/>
            <person name="Lombardo M.J."/>
            <person name="Badger J.H."/>
            <person name="Edlund A."/>
            <person name="Novotny M."/>
            <person name="Yee-Greenbaum J."/>
            <person name="Vyahhi N."/>
            <person name="Hall A.P."/>
            <person name="Yang Y."/>
            <person name="Dupont C.L."/>
            <person name="Ziegler M.G."/>
            <person name="Chitsaz H."/>
            <person name="Allen A.E."/>
            <person name="Yooseph S."/>
            <person name="Tesler G."/>
            <person name="Pevzner P.A."/>
            <person name="Friedman R.M."/>
            <person name="Nealson K.H."/>
            <person name="Venter J.C."/>
            <person name="Lasken R.S."/>
        </authorList>
    </citation>
    <scope>NUCLEOTIDE SEQUENCE [LARGE SCALE GENOMIC DNA]</scope>
    <source>
        <strain evidence="4 5">TM6SC1</strain>
    </source>
</reference>
<comment type="caution">
    <text evidence="4">The sequence shown here is derived from an EMBL/GenBank/DDBJ whole genome shotgun (WGS) entry which is preliminary data.</text>
</comment>
<evidence type="ECO:0000256" key="2">
    <source>
        <dbReference type="ARBA" id="ARBA00022840"/>
    </source>
</evidence>
<dbReference type="STRING" id="1306947.J120_00950"/>
<dbReference type="PROSITE" id="PS50893">
    <property type="entry name" value="ABC_TRANSPORTER_2"/>
    <property type="match status" value="1"/>
</dbReference>
<dbReference type="PANTHER" id="PTHR43038">
    <property type="entry name" value="ATP-BINDING CASSETTE, SUB-FAMILY H, MEMBER 1"/>
    <property type="match status" value="1"/>
</dbReference>
<dbReference type="SMART" id="SM00382">
    <property type="entry name" value="AAA"/>
    <property type="match status" value="1"/>
</dbReference>
<dbReference type="Proteomes" id="UP000032214">
    <property type="component" value="Unassembled WGS sequence"/>
</dbReference>
<dbReference type="Pfam" id="PF00005">
    <property type="entry name" value="ABC_tran"/>
    <property type="match status" value="1"/>
</dbReference>
<dbReference type="GO" id="GO:0005524">
    <property type="term" value="F:ATP binding"/>
    <property type="evidence" value="ECO:0007669"/>
    <property type="project" value="UniProtKB-KW"/>
</dbReference>
<dbReference type="eggNOG" id="COG1131">
    <property type="taxonomic scope" value="Bacteria"/>
</dbReference>
<name>A0A0D2I2V2_9BACT</name>
<accession>A0A0D2I2V2</accession>